<dbReference type="AlphaFoldDB" id="A0A6C0CXS3"/>
<reference evidence="1" key="1">
    <citation type="journal article" date="2020" name="Nature">
        <title>Giant virus diversity and host interactions through global metagenomics.</title>
        <authorList>
            <person name="Schulz F."/>
            <person name="Roux S."/>
            <person name="Paez-Espino D."/>
            <person name="Jungbluth S."/>
            <person name="Walsh D.A."/>
            <person name="Denef V.J."/>
            <person name="McMahon K.D."/>
            <person name="Konstantinidis K.T."/>
            <person name="Eloe-Fadrosh E.A."/>
            <person name="Kyrpides N.C."/>
            <person name="Woyke T."/>
        </authorList>
    </citation>
    <scope>NUCLEOTIDE SEQUENCE</scope>
    <source>
        <strain evidence="1">GVMAG-M-3300023109-53</strain>
    </source>
</reference>
<accession>A0A6C0CXS3</accession>
<organism evidence="1">
    <name type="scientific">viral metagenome</name>
    <dbReference type="NCBI Taxonomy" id="1070528"/>
    <lineage>
        <taxon>unclassified sequences</taxon>
        <taxon>metagenomes</taxon>
        <taxon>organismal metagenomes</taxon>
    </lineage>
</organism>
<dbReference type="EMBL" id="MN739499">
    <property type="protein sequence ID" value="QHT08574.1"/>
    <property type="molecule type" value="Genomic_DNA"/>
</dbReference>
<protein>
    <submittedName>
        <fullName evidence="1">Uncharacterized protein</fullName>
    </submittedName>
</protein>
<name>A0A6C0CXS3_9ZZZZ</name>
<evidence type="ECO:0000313" key="1">
    <source>
        <dbReference type="EMBL" id="QHT08574.1"/>
    </source>
</evidence>
<sequence length="64" mass="7734">MEDTKYSNICQDYEIILKEECQGQKNKDEYCDMVSTLLENCYNFKKIKLNKQLKESFKNDQQLK</sequence>
<proteinExistence type="predicted"/>